<evidence type="ECO:0000256" key="1">
    <source>
        <dbReference type="ARBA" id="ARBA00022441"/>
    </source>
</evidence>
<keyword evidence="5" id="KW-1185">Reference proteome</keyword>
<protein>
    <recommendedName>
        <fullName evidence="6">N-acetylneuraminic acid mutarotase</fullName>
    </recommendedName>
</protein>
<evidence type="ECO:0000313" key="5">
    <source>
        <dbReference type="Proteomes" id="UP000183945"/>
    </source>
</evidence>
<dbReference type="PANTHER" id="PTHR46344:SF27">
    <property type="entry name" value="KELCH REPEAT SUPERFAMILY PROTEIN"/>
    <property type="match status" value="1"/>
</dbReference>
<dbReference type="RefSeq" id="WP_072875773.1">
    <property type="nucleotide sequence ID" value="NZ_FQVT01000001.1"/>
</dbReference>
<keyword evidence="1" id="KW-0880">Kelch repeat</keyword>
<proteinExistence type="predicted"/>
<organism evidence="4 5">
    <name type="scientific">Salegentibacter echinorum</name>
    <dbReference type="NCBI Taxonomy" id="1073325"/>
    <lineage>
        <taxon>Bacteria</taxon>
        <taxon>Pseudomonadati</taxon>
        <taxon>Bacteroidota</taxon>
        <taxon>Flavobacteriia</taxon>
        <taxon>Flavobacteriales</taxon>
        <taxon>Flavobacteriaceae</taxon>
        <taxon>Salegentibacter</taxon>
    </lineage>
</organism>
<sequence>MKKLLLVSILSFLSTGLFAQSWKAIPAQEKAQKRHENSFIQVGKNFLLIGGRGEKQIDIYNAETQKWKKGATPPIELHHAQAVSVDGLVYIIGAFTGNWPNETPVAHIYIYDPLKDIWITGPEIPEDRRRGAAGVAVKDKKIYMVNGITNGHQSGWVNWFDKFDPYSNTWTKLPDSPHKRDHFHAIITGKMLFVAGGRKSGSGTSALGETVAATDIYNFDEQKWKTVAEIPTPRAGTAVGLMDDNPVIIGGESDSLEKALAVVETFNFNKKAWKSLPALQQGRHGTQAITLNDQILIGAGNGTKGGGDELNSFEIFTKNNRLNFSTESVLAGELKASKENLDFSENKVNGVSISNKGGNQAMIITEMSTSDGFQILNKKQLPFILAPRADFELKIEGSTQAGELRIKKAGAEKAFVIPFNKPE</sequence>
<evidence type="ECO:0000256" key="2">
    <source>
        <dbReference type="ARBA" id="ARBA00022737"/>
    </source>
</evidence>
<dbReference type="Pfam" id="PF24681">
    <property type="entry name" value="Kelch_KLHDC2_KLHL20_DRC7"/>
    <property type="match status" value="1"/>
</dbReference>
<dbReference type="SUPFAM" id="SSF117281">
    <property type="entry name" value="Kelch motif"/>
    <property type="match status" value="1"/>
</dbReference>
<gene>
    <name evidence="4" type="ORF">SAMN05444483_101162</name>
</gene>
<dbReference type="SMART" id="SM00612">
    <property type="entry name" value="Kelch"/>
    <property type="match status" value="5"/>
</dbReference>
<dbReference type="EMBL" id="FQVT01000001">
    <property type="protein sequence ID" value="SHF45219.1"/>
    <property type="molecule type" value="Genomic_DNA"/>
</dbReference>
<evidence type="ECO:0000313" key="4">
    <source>
        <dbReference type="EMBL" id="SHF45219.1"/>
    </source>
</evidence>
<dbReference type="InterPro" id="IPR015915">
    <property type="entry name" value="Kelch-typ_b-propeller"/>
</dbReference>
<keyword evidence="3" id="KW-0732">Signal</keyword>
<dbReference type="AlphaFoldDB" id="A0A1M5BRQ9"/>
<evidence type="ECO:0008006" key="6">
    <source>
        <dbReference type="Google" id="ProtNLM"/>
    </source>
</evidence>
<keyword evidence="2" id="KW-0677">Repeat</keyword>
<dbReference type="InterPro" id="IPR006652">
    <property type="entry name" value="Kelch_1"/>
</dbReference>
<name>A0A1M5BRQ9_SALEC</name>
<dbReference type="STRING" id="1073325.SAMN05444483_101162"/>
<feature type="chain" id="PRO_5012341249" description="N-acetylneuraminic acid mutarotase" evidence="3">
    <location>
        <begin position="20"/>
        <end position="423"/>
    </location>
</feature>
<dbReference type="OrthoDB" id="996574at2"/>
<evidence type="ECO:0000256" key="3">
    <source>
        <dbReference type="SAM" id="SignalP"/>
    </source>
</evidence>
<dbReference type="PANTHER" id="PTHR46344">
    <property type="entry name" value="OS02G0202900 PROTEIN"/>
    <property type="match status" value="1"/>
</dbReference>
<accession>A0A1M5BRQ9</accession>
<dbReference type="Proteomes" id="UP000183945">
    <property type="component" value="Unassembled WGS sequence"/>
</dbReference>
<dbReference type="Gene3D" id="2.120.10.80">
    <property type="entry name" value="Kelch-type beta propeller"/>
    <property type="match status" value="2"/>
</dbReference>
<reference evidence="5" key="1">
    <citation type="submission" date="2016-11" db="EMBL/GenBank/DDBJ databases">
        <authorList>
            <person name="Varghese N."/>
            <person name="Submissions S."/>
        </authorList>
    </citation>
    <scope>NUCLEOTIDE SEQUENCE [LARGE SCALE GENOMIC DNA]</scope>
    <source>
        <strain evidence="5">DSM 24579</strain>
    </source>
</reference>
<feature type="signal peptide" evidence="3">
    <location>
        <begin position="1"/>
        <end position="19"/>
    </location>
</feature>